<dbReference type="SUPFAM" id="SSF56524">
    <property type="entry name" value="Oxidoreductase molybdopterin-binding domain"/>
    <property type="match status" value="1"/>
</dbReference>
<dbReference type="Proteomes" id="UP000294656">
    <property type="component" value="Unassembled WGS sequence"/>
</dbReference>
<dbReference type="Pfam" id="PF00174">
    <property type="entry name" value="Oxidored_molyb"/>
    <property type="match status" value="1"/>
</dbReference>
<comment type="caution">
    <text evidence="3">The sequence shown here is derived from an EMBL/GenBank/DDBJ whole genome shotgun (WGS) entry which is preliminary data.</text>
</comment>
<evidence type="ECO:0000313" key="4">
    <source>
        <dbReference type="Proteomes" id="UP000294656"/>
    </source>
</evidence>
<accession>A0A4R6M9T9</accession>
<protein>
    <recommendedName>
        <fullName evidence="2">Oxidoreductase molybdopterin-binding domain-containing protein</fullName>
    </recommendedName>
</protein>
<dbReference type="AlphaFoldDB" id="A0A4R6M9T9"/>
<dbReference type="InterPro" id="IPR036374">
    <property type="entry name" value="OxRdtase_Mopterin-bd_sf"/>
</dbReference>
<proteinExistence type="predicted"/>
<dbReference type="Gene3D" id="3.90.420.10">
    <property type="entry name" value="Oxidoreductase, molybdopterin-binding domain"/>
    <property type="match status" value="1"/>
</dbReference>
<evidence type="ECO:0000313" key="3">
    <source>
        <dbReference type="EMBL" id="TDO96959.1"/>
    </source>
</evidence>
<name>A0A4R6M9T9_9GAMM</name>
<feature type="signal peptide" evidence="1">
    <location>
        <begin position="1"/>
        <end position="24"/>
    </location>
</feature>
<reference evidence="3 4" key="1">
    <citation type="submission" date="2019-03" db="EMBL/GenBank/DDBJ databases">
        <title>Genomic Encyclopedia of Type Strains, Phase III (KMG-III): the genomes of soil and plant-associated and newly described type strains.</title>
        <authorList>
            <person name="Whitman W."/>
        </authorList>
    </citation>
    <scope>NUCLEOTIDE SEQUENCE [LARGE SCALE GENOMIC DNA]</scope>
    <source>
        <strain evidence="3 4">CECT 7378</strain>
    </source>
</reference>
<keyword evidence="1" id="KW-0732">Signal</keyword>
<dbReference type="EMBL" id="SNXC01000013">
    <property type="protein sequence ID" value="TDO96959.1"/>
    <property type="molecule type" value="Genomic_DNA"/>
</dbReference>
<sequence length="168" mass="18524">MRKLIRKLTYLSVFSAVISMNAFALDTPEGKVLLTITGNISEKNTPTSAEFDLDMLREIGFEDQVTNTPWTDGINTYTGPRLKAILDAVGASGNDMVVTALNDYSAIVPVADAEKHNVLLALMSDGEMLSVRDKGPIFVIYPFDDDPSLNNEVIQNRSVWQVKSIRVD</sequence>
<feature type="chain" id="PRO_5020689678" description="Oxidoreductase molybdopterin-binding domain-containing protein" evidence="1">
    <location>
        <begin position="25"/>
        <end position="168"/>
    </location>
</feature>
<feature type="domain" description="Oxidoreductase molybdopterin-binding" evidence="2">
    <location>
        <begin position="64"/>
        <end position="142"/>
    </location>
</feature>
<evidence type="ECO:0000259" key="2">
    <source>
        <dbReference type="Pfam" id="PF00174"/>
    </source>
</evidence>
<organism evidence="3 4">
    <name type="scientific">Marinomonas balearica</name>
    <dbReference type="NCBI Taxonomy" id="491947"/>
    <lineage>
        <taxon>Bacteria</taxon>
        <taxon>Pseudomonadati</taxon>
        <taxon>Pseudomonadota</taxon>
        <taxon>Gammaproteobacteria</taxon>
        <taxon>Oceanospirillales</taxon>
        <taxon>Oceanospirillaceae</taxon>
        <taxon>Marinomonas</taxon>
    </lineage>
</organism>
<gene>
    <name evidence="3" type="ORF">DFP79_2731</name>
</gene>
<evidence type="ECO:0000256" key="1">
    <source>
        <dbReference type="SAM" id="SignalP"/>
    </source>
</evidence>
<dbReference type="InterPro" id="IPR000572">
    <property type="entry name" value="OxRdtase_Mopterin-bd_dom"/>
</dbReference>
<keyword evidence="4" id="KW-1185">Reference proteome</keyword>
<dbReference type="RefSeq" id="WP_208111438.1">
    <property type="nucleotide sequence ID" value="NZ_SNXC01000013.1"/>
</dbReference>